<name>A0A9P8M4L4_9HYPO</name>
<evidence type="ECO:0000256" key="1">
    <source>
        <dbReference type="ARBA" id="ARBA00004141"/>
    </source>
</evidence>
<feature type="transmembrane region" description="Helical" evidence="10">
    <location>
        <begin position="704"/>
        <end position="723"/>
    </location>
</feature>
<feature type="transmembrane region" description="Helical" evidence="10">
    <location>
        <begin position="730"/>
        <end position="755"/>
    </location>
</feature>
<feature type="transmembrane region" description="Helical" evidence="10">
    <location>
        <begin position="586"/>
        <end position="611"/>
    </location>
</feature>
<evidence type="ECO:0000256" key="3">
    <source>
        <dbReference type="ARBA" id="ARBA00022448"/>
    </source>
</evidence>
<evidence type="ECO:0000256" key="8">
    <source>
        <dbReference type="ARBA" id="ARBA00023136"/>
    </source>
</evidence>
<evidence type="ECO:0000256" key="10">
    <source>
        <dbReference type="SAM" id="Phobius"/>
    </source>
</evidence>
<sequence>MGLKDRFGLSQRQMSGEEELPAGIMGDPTHELKAFRRQHKWDPFLDNEKLDTIDDALASENVEKQAVVDETLIQEDSPYPEVRASVPPSDEQDMPVDTIRAWFLGALLCTVVAACNVLLSMHVSSANISSTVTKLLTFAPGRLGVGLANILPNKERSFLGWKYNLNPGPFNVKEHTIITMMTAAGSTYSYAIDILLAQEVFYKQRFGWGFQILLIVSTQAMGFGIAGVARRFLVWPASMVWPANLVTCTVMHSLHKHVPSDPASTNGWQISRYRFFIIVSLVTFVYQWIPEVFATFLQYFTFACWIAPNNVIVNQLFGHVSGLGILPITFDWLGVSSWLGSPLQTPLFAILNVGFGLLICLIGAIGLAYGGPVEYKYLPLSANKNWDRFAKPYNTSRILSPDYTVNETAYQAYSPILLGATFSISYGMSFATLMSTIFHCGLFYGPDIWRRAFSSRSEEPDIHLKLMRKYKEAPEWWFAIIFVVSFAFGMIASQVWTTHLPWWAYIVCILIGVVLFVPIGMIQAITNQQPGLNVITEMIFGYMLPGRPIAMMLFKSWGYMTCANGLTYISDMKIGHYMKVPPRSMFYAQAFAVVWLSIVQIATYNFVIGNIKGICTDEQSQGLICPNAATFYNASVIWGVIGPKRVFGAGGIYSWTNWFWFIGAACPTIQYFVARRYPRSFARYIIWPAIFSACGLVPPATLYYLLPWVIVGVIFNGFIRRYFFGWWSQYNFVLSGALDIGSRLCVVIVALALGLSGKNFPDWWGNVVYTETLDYTRKAVTRKFIPNVTEPIGPSSW</sequence>
<protein>
    <recommendedName>
        <fullName evidence="13">Oligopeptide transporter OPT-like protein</fullName>
    </recommendedName>
</protein>
<dbReference type="NCBIfam" id="TIGR00728">
    <property type="entry name" value="OPT_sfam"/>
    <property type="match status" value="1"/>
</dbReference>
<evidence type="ECO:0000256" key="2">
    <source>
        <dbReference type="ARBA" id="ARBA00008807"/>
    </source>
</evidence>
<feature type="transmembrane region" description="Helical" evidence="10">
    <location>
        <begin position="316"/>
        <end position="335"/>
    </location>
</feature>
<feature type="transmembrane region" description="Helical" evidence="10">
    <location>
        <begin position="275"/>
        <end position="296"/>
    </location>
</feature>
<dbReference type="InterPro" id="IPR004813">
    <property type="entry name" value="OPT"/>
</dbReference>
<feature type="transmembrane region" description="Helical" evidence="10">
    <location>
        <begin position="623"/>
        <end position="641"/>
    </location>
</feature>
<proteinExistence type="inferred from homology"/>
<feature type="transmembrane region" description="Helical" evidence="10">
    <location>
        <begin position="347"/>
        <end position="369"/>
    </location>
</feature>
<feature type="transmembrane region" description="Helical" evidence="10">
    <location>
        <begin position="476"/>
        <end position="496"/>
    </location>
</feature>
<feature type="transmembrane region" description="Helical" evidence="10">
    <location>
        <begin position="177"/>
        <end position="196"/>
    </location>
</feature>
<feature type="transmembrane region" description="Helical" evidence="10">
    <location>
        <begin position="653"/>
        <end position="674"/>
    </location>
</feature>
<evidence type="ECO:0000256" key="4">
    <source>
        <dbReference type="ARBA" id="ARBA00022692"/>
    </source>
</evidence>
<comment type="subcellular location">
    <subcellularLocation>
        <location evidence="1">Membrane</location>
        <topology evidence="1">Multi-pass membrane protein</topology>
    </subcellularLocation>
</comment>
<dbReference type="GO" id="GO:0015031">
    <property type="term" value="P:protein transport"/>
    <property type="evidence" value="ECO:0007669"/>
    <property type="project" value="UniProtKB-KW"/>
</dbReference>
<dbReference type="GO" id="GO:0035673">
    <property type="term" value="F:oligopeptide transmembrane transporter activity"/>
    <property type="evidence" value="ECO:0007669"/>
    <property type="project" value="InterPro"/>
</dbReference>
<feature type="transmembrane region" description="Helical" evidence="10">
    <location>
        <begin position="681"/>
        <end position="698"/>
    </location>
</feature>
<feature type="transmembrane region" description="Helical" evidence="10">
    <location>
        <begin position="534"/>
        <end position="554"/>
    </location>
</feature>
<evidence type="ECO:0000256" key="6">
    <source>
        <dbReference type="ARBA" id="ARBA00022927"/>
    </source>
</evidence>
<dbReference type="EMBL" id="JACEFI010000019">
    <property type="protein sequence ID" value="KAH0593693.1"/>
    <property type="molecule type" value="Genomic_DNA"/>
</dbReference>
<keyword evidence="6" id="KW-0653">Protein transport</keyword>
<feature type="transmembrane region" description="Helical" evidence="10">
    <location>
        <begin position="232"/>
        <end position="254"/>
    </location>
</feature>
<gene>
    <name evidence="11" type="ORF">MHUMG1_08443</name>
</gene>
<comment type="similarity">
    <text evidence="2">Belongs to the oligopeptide OPT transporter family.</text>
</comment>
<dbReference type="Pfam" id="PF03169">
    <property type="entry name" value="OPT"/>
    <property type="match status" value="1"/>
</dbReference>
<keyword evidence="3" id="KW-0813">Transport</keyword>
<evidence type="ECO:0000256" key="5">
    <source>
        <dbReference type="ARBA" id="ARBA00022856"/>
    </source>
</evidence>
<keyword evidence="7 10" id="KW-1133">Transmembrane helix</keyword>
<feature type="transmembrane region" description="Helical" evidence="10">
    <location>
        <begin position="101"/>
        <end position="119"/>
    </location>
</feature>
<accession>A0A9P8M4L4</accession>
<evidence type="ECO:0000313" key="11">
    <source>
        <dbReference type="EMBL" id="KAH0593693.1"/>
    </source>
</evidence>
<evidence type="ECO:0000313" key="12">
    <source>
        <dbReference type="Proteomes" id="UP000764110"/>
    </source>
</evidence>
<reference evidence="11 12" key="1">
    <citation type="submission" date="2020-07" db="EMBL/GenBank/DDBJ databases">
        <title>Metarhizium humberi genome.</title>
        <authorList>
            <person name="Lysoe E."/>
        </authorList>
    </citation>
    <scope>NUCLEOTIDE SEQUENCE [LARGE SCALE GENOMIC DNA]</scope>
    <source>
        <strain evidence="11 12">ESALQ1638</strain>
    </source>
</reference>
<comment type="caution">
    <text evidence="11">The sequence shown here is derived from an EMBL/GenBank/DDBJ whole genome shotgun (WGS) entry which is preliminary data.</text>
</comment>
<dbReference type="PANTHER" id="PTHR22601">
    <property type="entry name" value="ISP4 LIKE PROTEIN"/>
    <property type="match status" value="1"/>
</dbReference>
<dbReference type="InterPro" id="IPR004648">
    <property type="entry name" value="Oligpept_transpt"/>
</dbReference>
<feature type="transmembrane region" description="Helical" evidence="10">
    <location>
        <begin position="424"/>
        <end position="444"/>
    </location>
</feature>
<evidence type="ECO:0000256" key="7">
    <source>
        <dbReference type="ARBA" id="ARBA00022989"/>
    </source>
</evidence>
<dbReference type="NCBIfam" id="TIGR00727">
    <property type="entry name" value="ISP4_OPT"/>
    <property type="match status" value="1"/>
</dbReference>
<feature type="transmembrane region" description="Helical" evidence="10">
    <location>
        <begin position="502"/>
        <end position="522"/>
    </location>
</feature>
<dbReference type="AlphaFoldDB" id="A0A9P8M4L4"/>
<organism evidence="11 12">
    <name type="scientific">Metarhizium humberi</name>
    <dbReference type="NCBI Taxonomy" id="2596975"/>
    <lineage>
        <taxon>Eukaryota</taxon>
        <taxon>Fungi</taxon>
        <taxon>Dikarya</taxon>
        <taxon>Ascomycota</taxon>
        <taxon>Pezizomycotina</taxon>
        <taxon>Sordariomycetes</taxon>
        <taxon>Hypocreomycetidae</taxon>
        <taxon>Hypocreales</taxon>
        <taxon>Clavicipitaceae</taxon>
        <taxon>Metarhizium</taxon>
    </lineage>
</organism>
<feature type="transmembrane region" description="Helical" evidence="10">
    <location>
        <begin position="208"/>
        <end position="226"/>
    </location>
</feature>
<evidence type="ECO:0000256" key="9">
    <source>
        <dbReference type="SAM" id="MobiDB-lite"/>
    </source>
</evidence>
<dbReference type="GO" id="GO:0016020">
    <property type="term" value="C:membrane"/>
    <property type="evidence" value="ECO:0007669"/>
    <property type="project" value="UniProtKB-SubCell"/>
</dbReference>
<evidence type="ECO:0008006" key="13">
    <source>
        <dbReference type="Google" id="ProtNLM"/>
    </source>
</evidence>
<keyword evidence="4 10" id="KW-0812">Transmembrane</keyword>
<feature type="region of interest" description="Disordered" evidence="9">
    <location>
        <begin position="1"/>
        <end position="27"/>
    </location>
</feature>
<keyword evidence="8 10" id="KW-0472">Membrane</keyword>
<dbReference type="Proteomes" id="UP000764110">
    <property type="component" value="Unassembled WGS sequence"/>
</dbReference>
<keyword evidence="5" id="KW-0571">Peptide transport</keyword>
<keyword evidence="12" id="KW-1185">Reference proteome</keyword>